<accession>A0A5D5AWM0</accession>
<dbReference type="PANTHER" id="PTHR43167">
    <property type="entry name" value="PUTATIVE (AFU_ORTHOLOGUE AFUA_6G01830)-RELATED"/>
    <property type="match status" value="1"/>
</dbReference>
<dbReference type="PROSITE" id="PS51682">
    <property type="entry name" value="SAM_OMT_I"/>
    <property type="match status" value="1"/>
</dbReference>
<dbReference type="Proteomes" id="UP000324104">
    <property type="component" value="Unassembled WGS sequence"/>
</dbReference>
<dbReference type="GO" id="GO:0032259">
    <property type="term" value="P:methylation"/>
    <property type="evidence" value="ECO:0007669"/>
    <property type="project" value="UniProtKB-KW"/>
</dbReference>
<keyword evidence="2 5" id="KW-0808">Transferase</keyword>
<dbReference type="InterPro" id="IPR002935">
    <property type="entry name" value="SAM_O-MeTrfase"/>
</dbReference>
<evidence type="ECO:0000256" key="4">
    <source>
        <dbReference type="SAM" id="MobiDB-lite"/>
    </source>
</evidence>
<keyword evidence="6" id="KW-1185">Reference proteome</keyword>
<dbReference type="PANTHER" id="PTHR43167:SF1">
    <property type="entry name" value="PUTATIVE (AFU_ORTHOLOGUE AFUA_6G01830)-RELATED"/>
    <property type="match status" value="1"/>
</dbReference>
<dbReference type="InterPro" id="IPR029063">
    <property type="entry name" value="SAM-dependent_MTases_sf"/>
</dbReference>
<gene>
    <name evidence="5" type="ORF">FYC77_02330</name>
</gene>
<evidence type="ECO:0000313" key="5">
    <source>
        <dbReference type="EMBL" id="TYT63431.1"/>
    </source>
</evidence>
<evidence type="ECO:0000256" key="1">
    <source>
        <dbReference type="ARBA" id="ARBA00022603"/>
    </source>
</evidence>
<evidence type="ECO:0000313" key="6">
    <source>
        <dbReference type="Proteomes" id="UP000324104"/>
    </source>
</evidence>
<keyword evidence="3" id="KW-0949">S-adenosyl-L-methionine</keyword>
<evidence type="ECO:0000256" key="3">
    <source>
        <dbReference type="ARBA" id="ARBA00022691"/>
    </source>
</evidence>
<comment type="caution">
    <text evidence="5">The sequence shown here is derived from an EMBL/GenBank/DDBJ whole genome shotgun (WGS) entry which is preliminary data.</text>
</comment>
<proteinExistence type="predicted"/>
<reference evidence="5 6" key="1">
    <citation type="submission" date="2019-08" db="EMBL/GenBank/DDBJ databases">
        <title>Archaea genome.</title>
        <authorList>
            <person name="Kajale S."/>
            <person name="Shouche Y."/>
            <person name="Deshpande N."/>
            <person name="Sharma A."/>
        </authorList>
    </citation>
    <scope>NUCLEOTIDE SEQUENCE [LARGE SCALE GENOMIC DNA]</scope>
    <source>
        <strain evidence="5 6">ESP3B_9</strain>
    </source>
</reference>
<dbReference type="CDD" id="cd02440">
    <property type="entry name" value="AdoMet_MTases"/>
    <property type="match status" value="1"/>
</dbReference>
<dbReference type="RefSeq" id="WP_149079898.1">
    <property type="nucleotide sequence ID" value="NZ_VTAW01000002.1"/>
</dbReference>
<sequence>MDILTDEIVRFVRAVGPKQDDTIREMDEFAHAEGFPHVGPEVGAFLRFVARLSDAERIFEFGSGYGYSAYWFADALPDDGEIVLTEVHEDELELARTYMAEGGYDDRARYELGDAMATVDRYDGPFDVVLIDHQKHRYVDAFEAVRPKVPVGGVIVADNAITAAPIQFETLLELVAGDSSDEQRERRNAKRDEPPEPNEHTRGIADYLERVSADRAFETIVLPLGEGIAVSYRVE</sequence>
<dbReference type="SUPFAM" id="SSF53335">
    <property type="entry name" value="S-adenosyl-L-methionine-dependent methyltransferases"/>
    <property type="match status" value="1"/>
</dbReference>
<dbReference type="Gene3D" id="3.40.50.150">
    <property type="entry name" value="Vaccinia Virus protein VP39"/>
    <property type="match status" value="1"/>
</dbReference>
<evidence type="ECO:0000256" key="2">
    <source>
        <dbReference type="ARBA" id="ARBA00022679"/>
    </source>
</evidence>
<organism evidence="5 6">
    <name type="scientific">Natrialba swarupiae</name>
    <dbReference type="NCBI Taxonomy" id="2448032"/>
    <lineage>
        <taxon>Archaea</taxon>
        <taxon>Methanobacteriati</taxon>
        <taxon>Methanobacteriota</taxon>
        <taxon>Stenosarchaea group</taxon>
        <taxon>Halobacteria</taxon>
        <taxon>Halobacteriales</taxon>
        <taxon>Natrialbaceae</taxon>
        <taxon>Natrialba</taxon>
    </lineage>
</organism>
<name>A0A5D5AWM0_9EURY</name>
<dbReference type="Pfam" id="PF01596">
    <property type="entry name" value="Methyltransf_3"/>
    <property type="match status" value="1"/>
</dbReference>
<dbReference type="EMBL" id="VTAW01000002">
    <property type="protein sequence ID" value="TYT63431.1"/>
    <property type="molecule type" value="Genomic_DNA"/>
</dbReference>
<keyword evidence="1 5" id="KW-0489">Methyltransferase</keyword>
<protein>
    <submittedName>
        <fullName evidence="5">O-methyltransferase</fullName>
    </submittedName>
</protein>
<feature type="compositionally biased region" description="Basic and acidic residues" evidence="4">
    <location>
        <begin position="181"/>
        <end position="204"/>
    </location>
</feature>
<dbReference type="GO" id="GO:0008171">
    <property type="term" value="F:O-methyltransferase activity"/>
    <property type="evidence" value="ECO:0007669"/>
    <property type="project" value="InterPro"/>
</dbReference>
<dbReference type="AlphaFoldDB" id="A0A5D5AWM0"/>
<feature type="region of interest" description="Disordered" evidence="4">
    <location>
        <begin position="177"/>
        <end position="204"/>
    </location>
</feature>